<evidence type="ECO:0000313" key="2">
    <source>
        <dbReference type="Proteomes" id="UP000479000"/>
    </source>
</evidence>
<sequence length="55" mass="6221">GVLVYWTTANFISLVQVGVLRVPRVREFFNIDPLVKIDKKALPMKDKGFVGGMKE</sequence>
<feature type="non-terminal residue" evidence="1">
    <location>
        <position position="1"/>
    </location>
</feature>
<name>A0A6H5H5N9_9HEMI</name>
<evidence type="ECO:0000313" key="1">
    <source>
        <dbReference type="EMBL" id="CAB0011379.1"/>
    </source>
</evidence>
<dbReference type="EMBL" id="CADCXU010024108">
    <property type="protein sequence ID" value="CAB0011379.1"/>
    <property type="molecule type" value="Genomic_DNA"/>
</dbReference>
<feature type="non-terminal residue" evidence="1">
    <location>
        <position position="55"/>
    </location>
</feature>
<accession>A0A6H5H5N9</accession>
<dbReference type="OrthoDB" id="2148490at2759"/>
<reference evidence="1 2" key="1">
    <citation type="submission" date="2020-02" db="EMBL/GenBank/DDBJ databases">
        <authorList>
            <person name="Ferguson B K."/>
        </authorList>
    </citation>
    <scope>NUCLEOTIDE SEQUENCE [LARGE SCALE GENOMIC DNA]</scope>
</reference>
<dbReference type="AlphaFoldDB" id="A0A6H5H5N9"/>
<gene>
    <name evidence="1" type="ORF">NTEN_LOCUS16339</name>
</gene>
<proteinExistence type="predicted"/>
<protein>
    <submittedName>
        <fullName evidence="1">Uncharacterized protein</fullName>
    </submittedName>
</protein>
<organism evidence="1 2">
    <name type="scientific">Nesidiocoris tenuis</name>
    <dbReference type="NCBI Taxonomy" id="355587"/>
    <lineage>
        <taxon>Eukaryota</taxon>
        <taxon>Metazoa</taxon>
        <taxon>Ecdysozoa</taxon>
        <taxon>Arthropoda</taxon>
        <taxon>Hexapoda</taxon>
        <taxon>Insecta</taxon>
        <taxon>Pterygota</taxon>
        <taxon>Neoptera</taxon>
        <taxon>Paraneoptera</taxon>
        <taxon>Hemiptera</taxon>
        <taxon>Heteroptera</taxon>
        <taxon>Panheteroptera</taxon>
        <taxon>Cimicomorpha</taxon>
        <taxon>Miridae</taxon>
        <taxon>Dicyphina</taxon>
        <taxon>Nesidiocoris</taxon>
    </lineage>
</organism>
<dbReference type="Proteomes" id="UP000479000">
    <property type="component" value="Unassembled WGS sequence"/>
</dbReference>
<keyword evidence="2" id="KW-1185">Reference proteome</keyword>